<organism evidence="5 6">
    <name type="scientific">Geobacillus kaustophilus GBlys</name>
    <dbReference type="NCBI Taxonomy" id="1337888"/>
    <lineage>
        <taxon>Bacteria</taxon>
        <taxon>Bacillati</taxon>
        <taxon>Bacillota</taxon>
        <taxon>Bacilli</taxon>
        <taxon>Bacillales</taxon>
        <taxon>Anoxybacillaceae</taxon>
        <taxon>Geobacillus</taxon>
        <taxon>Geobacillus thermoleovorans group</taxon>
    </lineage>
</organism>
<dbReference type="InterPro" id="IPR008920">
    <property type="entry name" value="TF_FadR/GntR_C"/>
</dbReference>
<dbReference type="InterPro" id="IPR036388">
    <property type="entry name" value="WH-like_DNA-bd_sf"/>
</dbReference>
<evidence type="ECO:0000313" key="5">
    <source>
        <dbReference type="EMBL" id="GAD15377.1"/>
    </source>
</evidence>
<dbReference type="PANTHER" id="PTHR43537:SF5">
    <property type="entry name" value="UXU OPERON TRANSCRIPTIONAL REGULATOR"/>
    <property type="match status" value="1"/>
</dbReference>
<evidence type="ECO:0000256" key="2">
    <source>
        <dbReference type="ARBA" id="ARBA00023125"/>
    </source>
</evidence>
<dbReference type="CDD" id="cd07377">
    <property type="entry name" value="WHTH_GntR"/>
    <property type="match status" value="1"/>
</dbReference>
<reference evidence="6" key="1">
    <citation type="journal article" date="2013" name="Genome">
        <title>Draft Genome Sequence of Geobacillus kaustophilus GBlys, a Lysogenic Strain with Bacteriophage phiOH2.</title>
        <authorList>
            <person name="Doi K."/>
            <person name="Mori K."/>
            <person name="Martono H."/>
            <person name="Nagayoshi Y."/>
            <person name="Fujino Y."/>
            <person name="Tashiro K."/>
            <person name="Kuhara S."/>
            <person name="Ohshima T."/>
        </authorList>
    </citation>
    <scope>NUCLEOTIDE SEQUENCE [LARGE SCALE GENOMIC DNA]</scope>
    <source>
        <strain evidence="6">GBlys</strain>
    </source>
</reference>
<comment type="caution">
    <text evidence="5">The sequence shown here is derived from an EMBL/GenBank/DDBJ whole genome shotgun (WGS) entry which is preliminary data.</text>
</comment>
<dbReference type="AlphaFoldDB" id="U2X979"/>
<dbReference type="Proteomes" id="UP000016424">
    <property type="component" value="Unassembled WGS sequence"/>
</dbReference>
<dbReference type="GO" id="GO:0003700">
    <property type="term" value="F:DNA-binding transcription factor activity"/>
    <property type="evidence" value="ECO:0007669"/>
    <property type="project" value="InterPro"/>
</dbReference>
<dbReference type="Pfam" id="PF07729">
    <property type="entry name" value="FCD"/>
    <property type="match status" value="1"/>
</dbReference>
<dbReference type="InterPro" id="IPR011711">
    <property type="entry name" value="GntR_C"/>
</dbReference>
<dbReference type="SUPFAM" id="SSF46785">
    <property type="entry name" value="Winged helix' DNA-binding domain"/>
    <property type="match status" value="1"/>
</dbReference>
<dbReference type="SMART" id="SM00345">
    <property type="entry name" value="HTH_GNTR"/>
    <property type="match status" value="1"/>
</dbReference>
<dbReference type="Gene3D" id="1.10.10.10">
    <property type="entry name" value="Winged helix-like DNA-binding domain superfamily/Winged helix DNA-binding domain"/>
    <property type="match status" value="1"/>
</dbReference>
<evidence type="ECO:0000256" key="3">
    <source>
        <dbReference type="ARBA" id="ARBA00023163"/>
    </source>
</evidence>
<keyword evidence="2" id="KW-0238">DNA-binding</keyword>
<sequence>MDPLAFKRIKTKKIYEEVAEAIFDMIKNGELKPGDKLDSVQQLAEQFQVGRAAIREALTALKAMGLIELKQGEGTYVREFDPTVMTFPLSIAVLMNKEDIWHLLEVRKLLEAGAASLAAAKRTDRDLDAMTEALRQMKEGIGSDELGEKADLAFHMAIAAASQNPMLVSIMNSVSGMIVETMRETRRIWLFSKQTTTEKLLAEHQAIFEAIRDQNPDAARTRMLEHLTNVENVLRRYIRTQQPD</sequence>
<keyword evidence="3" id="KW-0804">Transcription</keyword>
<proteinExistence type="predicted"/>
<accession>U2X979</accession>
<dbReference type="EMBL" id="BASG01000076">
    <property type="protein sequence ID" value="GAD15377.1"/>
    <property type="molecule type" value="Genomic_DNA"/>
</dbReference>
<dbReference type="Gene3D" id="1.20.120.530">
    <property type="entry name" value="GntR ligand-binding domain-like"/>
    <property type="match status" value="1"/>
</dbReference>
<dbReference type="SUPFAM" id="SSF48008">
    <property type="entry name" value="GntR ligand-binding domain-like"/>
    <property type="match status" value="1"/>
</dbReference>
<evidence type="ECO:0000259" key="4">
    <source>
        <dbReference type="PROSITE" id="PS50949"/>
    </source>
</evidence>
<protein>
    <submittedName>
        <fullName evidence="5">GntR family transcriptional regulator</fullName>
    </submittedName>
</protein>
<dbReference type="Pfam" id="PF00392">
    <property type="entry name" value="GntR"/>
    <property type="match status" value="1"/>
</dbReference>
<dbReference type="InterPro" id="IPR036390">
    <property type="entry name" value="WH_DNA-bd_sf"/>
</dbReference>
<dbReference type="InterPro" id="IPR000524">
    <property type="entry name" value="Tscrpt_reg_HTH_GntR"/>
</dbReference>
<dbReference type="PRINTS" id="PR00035">
    <property type="entry name" value="HTHGNTR"/>
</dbReference>
<dbReference type="GO" id="GO:0003677">
    <property type="term" value="F:DNA binding"/>
    <property type="evidence" value="ECO:0007669"/>
    <property type="project" value="UniProtKB-KW"/>
</dbReference>
<evidence type="ECO:0000313" key="6">
    <source>
        <dbReference type="Proteomes" id="UP000016424"/>
    </source>
</evidence>
<gene>
    <name evidence="5" type="ORF">GBL_3594</name>
</gene>
<feature type="domain" description="HTH gntR-type" evidence="4">
    <location>
        <begin position="12"/>
        <end position="80"/>
    </location>
</feature>
<dbReference type="SMART" id="SM00895">
    <property type="entry name" value="FCD"/>
    <property type="match status" value="1"/>
</dbReference>
<keyword evidence="1" id="KW-0805">Transcription regulation</keyword>
<dbReference type="PANTHER" id="PTHR43537">
    <property type="entry name" value="TRANSCRIPTIONAL REGULATOR, GNTR FAMILY"/>
    <property type="match status" value="1"/>
</dbReference>
<dbReference type="PROSITE" id="PS50949">
    <property type="entry name" value="HTH_GNTR"/>
    <property type="match status" value="1"/>
</dbReference>
<evidence type="ECO:0000256" key="1">
    <source>
        <dbReference type="ARBA" id="ARBA00023015"/>
    </source>
</evidence>
<name>U2X979_GEOKU</name>